<proteinExistence type="inferred from homology"/>
<dbReference type="Gene3D" id="2.20.25.100">
    <property type="entry name" value="Zn-binding ribosomal proteins"/>
    <property type="match status" value="1"/>
</dbReference>
<keyword evidence="8" id="KW-1185">Reference proteome</keyword>
<organism evidence="7 8">
    <name type="scientific">Ignicoccus hospitalis (strain KIN4/I / DSM 18386 / JCM 14125)</name>
    <dbReference type="NCBI Taxonomy" id="453591"/>
    <lineage>
        <taxon>Archaea</taxon>
        <taxon>Thermoproteota</taxon>
        <taxon>Thermoprotei</taxon>
        <taxon>Desulfurococcales</taxon>
        <taxon>Desulfurococcaceae</taxon>
        <taxon>Ignicoccus</taxon>
    </lineage>
</organism>
<evidence type="ECO:0000313" key="8">
    <source>
        <dbReference type="Proteomes" id="UP000000262"/>
    </source>
</evidence>
<keyword evidence="5 6" id="KW-0863">Zinc-finger</keyword>
<dbReference type="InterPro" id="IPR000592">
    <property type="entry name" value="Ribosomal_eS27"/>
</dbReference>
<evidence type="ECO:0000256" key="1">
    <source>
        <dbReference type="ARBA" id="ARBA00010919"/>
    </source>
</evidence>
<dbReference type="HAMAP" id="MF_00371">
    <property type="entry name" value="Ribosomal_eS27"/>
    <property type="match status" value="1"/>
</dbReference>
<evidence type="ECO:0000256" key="3">
    <source>
        <dbReference type="ARBA" id="ARBA00022980"/>
    </source>
</evidence>
<evidence type="ECO:0000256" key="4">
    <source>
        <dbReference type="ARBA" id="ARBA00023274"/>
    </source>
</evidence>
<comment type="similarity">
    <text evidence="1 5 6">Belongs to the eukaryotic ribosomal protein eS27 family.</text>
</comment>
<dbReference type="AlphaFoldDB" id="A8A8N5"/>
<keyword evidence="3 5" id="KW-0689">Ribosomal protein</keyword>
<dbReference type="Proteomes" id="UP000000262">
    <property type="component" value="Chromosome"/>
</dbReference>
<comment type="cofactor">
    <cofactor evidence="5 6">
        <name>Zn(2+)</name>
        <dbReference type="ChEBI" id="CHEBI:29105"/>
    </cofactor>
    <text evidence="5 6">Binds 1 zinc ion per subunit.</text>
</comment>
<dbReference type="GeneID" id="5561931"/>
<dbReference type="OrthoDB" id="5718at2157"/>
<gene>
    <name evidence="5" type="primary">rps27e</name>
    <name evidence="7" type="ordered locus">Igni_0103</name>
</gene>
<dbReference type="Pfam" id="PF01667">
    <property type="entry name" value="Ribosomal_S27e"/>
    <property type="match status" value="1"/>
</dbReference>
<keyword evidence="2 5" id="KW-0862">Zinc</keyword>
<feature type="binding site" evidence="5">
    <location>
        <position position="24"/>
    </location>
    <ligand>
        <name>Zn(2+)</name>
        <dbReference type="ChEBI" id="CHEBI:29105"/>
    </ligand>
</feature>
<dbReference type="PhylomeDB" id="A8A8N5"/>
<accession>A8A8N5</accession>
<dbReference type="NCBIfam" id="NF001629">
    <property type="entry name" value="PRK00415.1"/>
    <property type="match status" value="1"/>
</dbReference>
<protein>
    <recommendedName>
        <fullName evidence="5">Small ribosomal subunit protein eS27</fullName>
    </recommendedName>
</protein>
<reference evidence="7 8" key="1">
    <citation type="journal article" date="2008" name="Genome Biol.">
        <title>A genomic analysis of the archaeal system Ignicoccus hospitalis-Nanoarchaeum equitans.</title>
        <authorList>
            <person name="Podar M."/>
            <person name="Anderson I."/>
            <person name="Makarova K.S."/>
            <person name="Elkins J.G."/>
            <person name="Ivanova N."/>
            <person name="Wall M.A."/>
            <person name="Lykidis A."/>
            <person name="Mavromatis K."/>
            <person name="Sun H."/>
            <person name="Hudson M.E."/>
            <person name="Chen W."/>
            <person name="Deciu C."/>
            <person name="Hutchison D."/>
            <person name="Eads J.R."/>
            <person name="Anderson A."/>
            <person name="Fernandes F."/>
            <person name="Szeto E."/>
            <person name="Lapidus A."/>
            <person name="Kyrpides N.C."/>
            <person name="Saier M.H.Jr."/>
            <person name="Richardson P.M."/>
            <person name="Rachel R."/>
            <person name="Huber H."/>
            <person name="Eisen J.A."/>
            <person name="Koonin E.V."/>
            <person name="Keller M."/>
            <person name="Stetter K.O."/>
        </authorList>
    </citation>
    <scope>NUCLEOTIDE SEQUENCE [LARGE SCALE GENOMIC DNA]</scope>
    <source>
        <strain evidence="8">KIN4/I / DSM 18386 / JCM 14125</strain>
    </source>
</reference>
<dbReference type="PROSITE" id="PS01168">
    <property type="entry name" value="RIBOSOMAL_S27E"/>
    <property type="match status" value="1"/>
</dbReference>
<name>A8A8N5_IGNH4</name>
<dbReference type="GO" id="GO:0008270">
    <property type="term" value="F:zinc ion binding"/>
    <property type="evidence" value="ECO:0007669"/>
    <property type="project" value="UniProtKB-UniRule"/>
</dbReference>
<evidence type="ECO:0000256" key="5">
    <source>
        <dbReference type="HAMAP-Rule" id="MF_00371"/>
    </source>
</evidence>
<dbReference type="RefSeq" id="WP_011998139.1">
    <property type="nucleotide sequence ID" value="NC_009776.1"/>
</dbReference>
<sequence length="69" mass="7879">MPRKRKLYKILTPEPRSKFLKVRCPTCHNEQIVFSHATYPATCLMCGTPLVRPRGGKAEILGEIVRILD</sequence>
<feature type="binding site" evidence="5">
    <location>
        <position position="46"/>
    </location>
    <ligand>
        <name>Zn(2+)</name>
        <dbReference type="ChEBI" id="CHEBI:29105"/>
    </ligand>
</feature>
<keyword evidence="5 6" id="KW-0479">Metal-binding</keyword>
<dbReference type="GO" id="GO:0003735">
    <property type="term" value="F:structural constituent of ribosome"/>
    <property type="evidence" value="ECO:0007669"/>
    <property type="project" value="InterPro"/>
</dbReference>
<feature type="zinc finger region" description="C4-type" evidence="5">
    <location>
        <begin position="24"/>
        <end position="46"/>
    </location>
</feature>
<feature type="binding site" evidence="5">
    <location>
        <position position="27"/>
    </location>
    <ligand>
        <name>Zn(2+)</name>
        <dbReference type="ChEBI" id="CHEBI:29105"/>
    </ligand>
</feature>
<dbReference type="EMBL" id="CP000816">
    <property type="protein sequence ID" value="ABU81287.1"/>
    <property type="molecule type" value="Genomic_DNA"/>
</dbReference>
<dbReference type="PANTHER" id="PTHR11594">
    <property type="entry name" value="40S RIBOSOMAL PROTEIN S27"/>
    <property type="match status" value="1"/>
</dbReference>
<evidence type="ECO:0000256" key="2">
    <source>
        <dbReference type="ARBA" id="ARBA00022833"/>
    </source>
</evidence>
<evidence type="ECO:0000256" key="6">
    <source>
        <dbReference type="RuleBase" id="RU000671"/>
    </source>
</evidence>
<dbReference type="SUPFAM" id="SSF57829">
    <property type="entry name" value="Zn-binding ribosomal proteins"/>
    <property type="match status" value="1"/>
</dbReference>
<feature type="binding site" evidence="5">
    <location>
        <position position="43"/>
    </location>
    <ligand>
        <name>Zn(2+)</name>
        <dbReference type="ChEBI" id="CHEBI:29105"/>
    </ligand>
</feature>
<keyword evidence="4 5" id="KW-0687">Ribonucleoprotein</keyword>
<dbReference type="KEGG" id="iho:Igni_0103"/>
<comment type="subunit">
    <text evidence="5">Part of the 30S ribosomal subunit.</text>
</comment>
<dbReference type="eggNOG" id="arCOG04108">
    <property type="taxonomic scope" value="Archaea"/>
</dbReference>
<dbReference type="GO" id="GO:0006412">
    <property type="term" value="P:translation"/>
    <property type="evidence" value="ECO:0007669"/>
    <property type="project" value="UniProtKB-UniRule"/>
</dbReference>
<dbReference type="InterPro" id="IPR011332">
    <property type="entry name" value="Ribosomal_zn-bd"/>
</dbReference>
<dbReference type="HOGENOM" id="CLU_199465_0_0_2"/>
<dbReference type="GO" id="GO:1990904">
    <property type="term" value="C:ribonucleoprotein complex"/>
    <property type="evidence" value="ECO:0007669"/>
    <property type="project" value="UniProtKB-KW"/>
</dbReference>
<evidence type="ECO:0000313" key="7">
    <source>
        <dbReference type="EMBL" id="ABU81287.1"/>
    </source>
</evidence>
<dbReference type="InterPro" id="IPR023407">
    <property type="entry name" value="Ribosomal_eS27_Zn-bd_dom_sf"/>
</dbReference>
<dbReference type="GO" id="GO:0005840">
    <property type="term" value="C:ribosome"/>
    <property type="evidence" value="ECO:0007669"/>
    <property type="project" value="UniProtKB-KW"/>
</dbReference>
<dbReference type="STRING" id="453591.Igni_0103"/>